<proteinExistence type="predicted"/>
<dbReference type="EMBL" id="VSSQ01069462">
    <property type="protein sequence ID" value="MPN21472.1"/>
    <property type="molecule type" value="Genomic_DNA"/>
</dbReference>
<protein>
    <submittedName>
        <fullName evidence="1">Uncharacterized protein</fullName>
    </submittedName>
</protein>
<gene>
    <name evidence="1" type="ORF">SDC9_168852</name>
</gene>
<dbReference type="AlphaFoldDB" id="A0A645G662"/>
<evidence type="ECO:0000313" key="1">
    <source>
        <dbReference type="EMBL" id="MPN21472.1"/>
    </source>
</evidence>
<reference evidence="1" key="1">
    <citation type="submission" date="2019-08" db="EMBL/GenBank/DDBJ databases">
        <authorList>
            <person name="Kucharzyk K."/>
            <person name="Murdoch R.W."/>
            <person name="Higgins S."/>
            <person name="Loffler F."/>
        </authorList>
    </citation>
    <scope>NUCLEOTIDE SEQUENCE</scope>
</reference>
<comment type="caution">
    <text evidence="1">The sequence shown here is derived from an EMBL/GenBank/DDBJ whole genome shotgun (WGS) entry which is preliminary data.</text>
</comment>
<organism evidence="1">
    <name type="scientific">bioreactor metagenome</name>
    <dbReference type="NCBI Taxonomy" id="1076179"/>
    <lineage>
        <taxon>unclassified sequences</taxon>
        <taxon>metagenomes</taxon>
        <taxon>ecological metagenomes</taxon>
    </lineage>
</organism>
<name>A0A645G662_9ZZZZ</name>
<sequence>MANRVPPGTSCRPFCKIIFCSLIIVALKFKDIVNRELLVGFYKERVIVLAWTLFQRRSYKFLGSPYSSCGVESFPIRSIYFSWAEFFYIDFRRLNPFHLYAKRYDIGGVHDIFLIGNVYVTKTSTVSSNKEHIIWHTNCAPNIASVKFCNPYLIAISYINRFTRASPSIFFNKVAHNSDSFSRCFSSFKGNILSKPAVDYSVAFSLHNSFNFWVICSKC</sequence>
<accession>A0A645G662</accession>